<evidence type="ECO:0000313" key="4">
    <source>
        <dbReference type="Proteomes" id="UP000264006"/>
    </source>
</evidence>
<keyword evidence="1" id="KW-1133">Transmembrane helix</keyword>
<organism evidence="3 4">
    <name type="scientific">Euzebya pacifica</name>
    <dbReference type="NCBI Taxonomy" id="1608957"/>
    <lineage>
        <taxon>Bacteria</taxon>
        <taxon>Bacillati</taxon>
        <taxon>Actinomycetota</taxon>
        <taxon>Nitriliruptoria</taxon>
        <taxon>Euzebyales</taxon>
    </lineage>
</organism>
<dbReference type="KEGG" id="euz:DVS28_a0685"/>
<keyword evidence="1" id="KW-0812">Transmembrane</keyword>
<dbReference type="OrthoDB" id="3170240at2"/>
<dbReference type="EMBL" id="CP031165">
    <property type="protein sequence ID" value="AXV05386.1"/>
    <property type="molecule type" value="Genomic_DNA"/>
</dbReference>
<dbReference type="Proteomes" id="UP000264006">
    <property type="component" value="Chromosome"/>
</dbReference>
<reference evidence="3 4" key="1">
    <citation type="submission" date="2018-09" db="EMBL/GenBank/DDBJ databases">
        <title>Complete genome sequence of Euzebya sp. DY32-46 isolated from seawater of Pacific Ocean.</title>
        <authorList>
            <person name="Xu L."/>
            <person name="Wu Y.-H."/>
            <person name="Xu X.-W."/>
        </authorList>
    </citation>
    <scope>NUCLEOTIDE SEQUENCE [LARGE SCALE GENOMIC DNA]</scope>
    <source>
        <strain evidence="3 4">DY32-46</strain>
    </source>
</reference>
<dbReference type="InterPro" id="IPR051922">
    <property type="entry name" value="Bact_Sporulation_Assoc"/>
</dbReference>
<feature type="chain" id="PRO_5016691801" evidence="2">
    <location>
        <begin position="19"/>
        <end position="983"/>
    </location>
</feature>
<evidence type="ECO:0000313" key="3">
    <source>
        <dbReference type="EMBL" id="AXV05386.1"/>
    </source>
</evidence>
<evidence type="ECO:0000256" key="2">
    <source>
        <dbReference type="SAM" id="SignalP"/>
    </source>
</evidence>
<sequence length="983" mass="101986">MPLTVLALLLALPAPAMADHPASFDALVGPGTPGVSGGVEGISWEPLATIETGNTHTDLDFFTQNGETYVAVGTLAAGANDGGQAIVQLTNGGETIEPTFVSAFPSASCVTDASGALGLQHDVEATPKGSVLLNETNPLADTSDAQLLIDATDAPGRCHDQGAGGLSGVPQGGLEIVDITDVTAPTELALISHIGESHTVNIDPKRPHIAFSVTSDAITVAADETDCDGDGDVEELIRQNECEGDSDAFDLDGFEIVDLSSCMDFPEGTSTEDKRAACQPETFRYRFGDLDTQLGHSLTGTVYGCHELEIYPDDRLTCGSGQALHVFDMSGAFDDNGTPDDYSDDTVNGDALPCAARATTTSAPLPPGLATGATVYDCVVGVDDVDLTIPSWLAMGAPGVEGVEHLGSIFHSGRTGTASVSPFGSALDIDFDHEAELTHSGRHLIASDERGGGVVPPGASCAPGVDNPEGNGGLHAYSVDGLTRVNPGSPEAAQAAYALTPEGERAVYRTSVQTQPQAAFCTAHVFHQIPGQNRVFMAWYTQGTRVVDYIEYPDGTFEWVETGYFIQPSTDQWVSAIFDVIDNGDGTFTYIGVSADTLAGRGSIDVYQVTLPAPAQMGDQVPFDPDFARISGDGYTATAARVSRELGSADTVVIGRDDVYADNLTGGVVAAMEDAPLLYTATDSLSPETAAEIERLGATSAIVMGGTAAVSDDVLAELRTMGLTTERIAGSNRFATAQLAANRVGSTTGTVYVAEGEHAEALRGFPDPIAAAAQAGRRGDAVLLVNRDRLPEETVAALNTLSPSEVVVVGGTAAVSAATEQAIVDAGFTTRRLAGDSRFGTSLEVVEESLSTGASTQRLWLASGADWHDALAAAPVAAIRGEIMALVDGDNGPDTSTEVYAAVSAGLSQARVVGDVDSVSRAALDVLHEEFIAEVDPDAIAMQEERRTDTAGMFGGPDWAVAAGILALLGASLQRRRRIVRAD</sequence>
<dbReference type="Gene3D" id="3.40.50.12090">
    <property type="match status" value="1"/>
</dbReference>
<dbReference type="Pfam" id="PF04122">
    <property type="entry name" value="CW_binding_2"/>
    <property type="match status" value="3"/>
</dbReference>
<feature type="signal peptide" evidence="2">
    <location>
        <begin position="1"/>
        <end position="18"/>
    </location>
</feature>
<accession>A0A346XT39</accession>
<keyword evidence="2" id="KW-0732">Signal</keyword>
<protein>
    <submittedName>
        <fullName evidence="3">Cytochrome c551/c552</fullName>
    </submittedName>
</protein>
<dbReference type="InterPro" id="IPR007253">
    <property type="entry name" value="Cell_wall-bd_2"/>
</dbReference>
<keyword evidence="4" id="KW-1185">Reference proteome</keyword>
<dbReference type="AlphaFoldDB" id="A0A346XT39"/>
<gene>
    <name evidence="3" type="ORF">DVS28_a0685</name>
</gene>
<dbReference type="PANTHER" id="PTHR30032:SF8">
    <property type="entry name" value="GERMINATION-SPECIFIC N-ACETYLMURAMOYL-L-ALANINE AMIDASE"/>
    <property type="match status" value="1"/>
</dbReference>
<proteinExistence type="predicted"/>
<feature type="transmembrane region" description="Helical" evidence="1">
    <location>
        <begin position="951"/>
        <end position="971"/>
    </location>
</feature>
<name>A0A346XT39_9ACTN</name>
<keyword evidence="1" id="KW-0472">Membrane</keyword>
<evidence type="ECO:0000256" key="1">
    <source>
        <dbReference type="SAM" id="Phobius"/>
    </source>
</evidence>
<dbReference type="PANTHER" id="PTHR30032">
    <property type="entry name" value="N-ACETYLMURAMOYL-L-ALANINE AMIDASE-RELATED"/>
    <property type="match status" value="1"/>
</dbReference>